<feature type="non-terminal residue" evidence="2">
    <location>
        <position position="1"/>
    </location>
</feature>
<evidence type="ECO:0000256" key="1">
    <source>
        <dbReference type="SAM" id="MobiDB-lite"/>
    </source>
</evidence>
<proteinExistence type="predicted"/>
<protein>
    <submittedName>
        <fullName evidence="2">Uncharacterized protein</fullName>
    </submittedName>
</protein>
<organism evidence="2 3">
    <name type="scientific">Plasmodium chabaudi adami</name>
    <dbReference type="NCBI Taxonomy" id="5826"/>
    <lineage>
        <taxon>Eukaryota</taxon>
        <taxon>Sar</taxon>
        <taxon>Alveolata</taxon>
        <taxon>Apicomplexa</taxon>
        <taxon>Aconoidasida</taxon>
        <taxon>Haemosporida</taxon>
        <taxon>Plasmodiidae</taxon>
        <taxon>Plasmodium</taxon>
        <taxon>Plasmodium (Vinckeia)</taxon>
    </lineage>
</organism>
<gene>
    <name evidence="2" type="ORF">PCHDK_000496100</name>
</gene>
<evidence type="ECO:0000313" key="3">
    <source>
        <dbReference type="Proteomes" id="UP000195879"/>
    </source>
</evidence>
<reference evidence="2 3" key="1">
    <citation type="submission" date="2016-08" db="EMBL/GenBank/DDBJ databases">
        <authorList>
            <consortium name="Pathogen Informatics"/>
        </authorList>
    </citation>
    <scope>NUCLEOTIDE SEQUENCE [LARGE SCALE GENOMIC DNA]</scope>
    <source>
        <strain evidence="2 3">DK</strain>
    </source>
</reference>
<dbReference type="EMBL" id="FMIO01000037">
    <property type="protein sequence ID" value="SCL83856.1"/>
    <property type="molecule type" value="Genomic_DNA"/>
</dbReference>
<feature type="compositionally biased region" description="Low complexity" evidence="1">
    <location>
        <begin position="41"/>
        <end position="68"/>
    </location>
</feature>
<name>A0A1D3L7B7_PLACE</name>
<feature type="region of interest" description="Disordered" evidence="1">
    <location>
        <begin position="37"/>
        <end position="87"/>
    </location>
</feature>
<evidence type="ECO:0000313" key="2">
    <source>
        <dbReference type="EMBL" id="SCL83856.1"/>
    </source>
</evidence>
<dbReference type="Proteomes" id="UP000195879">
    <property type="component" value="Unassembled WGS sequence"/>
</dbReference>
<accession>A0A1D3L7B7</accession>
<dbReference type="AlphaFoldDB" id="A0A1D3L7B7"/>
<sequence>ECLRDVYKDKAFRERGIEVKDINAIFRKYYNSNGVISNAPSSNNLRSKSASNSSINSIGSTSSISSDNGNTRNHLINEGSRDSDDKNKTLTEFKNQIANPQNNKLLIKIKNIENIITKYLSEAMNMNSTVTPSDKTPSFSAKSIAILMHIYMNFIQNLRN</sequence>